<dbReference type="InterPro" id="IPR036852">
    <property type="entry name" value="Peptidase_S8/S53_dom_sf"/>
</dbReference>
<comment type="caution">
    <text evidence="10">The sequence shown here is derived from an EMBL/GenBank/DDBJ whole genome shotgun (WGS) entry which is preliminary data.</text>
</comment>
<dbReference type="SUPFAM" id="SSF54897">
    <property type="entry name" value="Protease propeptides/inhibitors"/>
    <property type="match status" value="1"/>
</dbReference>
<dbReference type="EMBL" id="BAAALF010000023">
    <property type="protein sequence ID" value="GAA1228852.1"/>
    <property type="molecule type" value="Genomic_DNA"/>
</dbReference>
<dbReference type="PROSITE" id="PS51695">
    <property type="entry name" value="SEDOLISIN"/>
    <property type="match status" value="1"/>
</dbReference>
<accession>A0ABN1VZS6</accession>
<evidence type="ECO:0000256" key="3">
    <source>
        <dbReference type="ARBA" id="ARBA00022723"/>
    </source>
</evidence>
<evidence type="ECO:0000313" key="11">
    <source>
        <dbReference type="Proteomes" id="UP001500037"/>
    </source>
</evidence>
<feature type="region of interest" description="Disordered" evidence="8">
    <location>
        <begin position="1"/>
        <end position="20"/>
    </location>
</feature>
<protein>
    <submittedName>
        <fullName evidence="10">S53 family peptidase</fullName>
    </submittedName>
</protein>
<evidence type="ECO:0000259" key="9">
    <source>
        <dbReference type="PROSITE" id="PS51695"/>
    </source>
</evidence>
<organism evidence="10 11">
    <name type="scientific">Kitasatospora nipponensis</name>
    <dbReference type="NCBI Taxonomy" id="258049"/>
    <lineage>
        <taxon>Bacteria</taxon>
        <taxon>Bacillati</taxon>
        <taxon>Actinomycetota</taxon>
        <taxon>Actinomycetes</taxon>
        <taxon>Kitasatosporales</taxon>
        <taxon>Streptomycetaceae</taxon>
        <taxon>Kitasatospora</taxon>
    </lineage>
</organism>
<dbReference type="InterPro" id="IPR030400">
    <property type="entry name" value="Sedolisin_dom"/>
</dbReference>
<keyword evidence="4" id="KW-0378">Hydrolase</keyword>
<keyword evidence="2" id="KW-0645">Protease</keyword>
<dbReference type="CDD" id="cd04056">
    <property type="entry name" value="Peptidases_S53"/>
    <property type="match status" value="1"/>
</dbReference>
<evidence type="ECO:0000256" key="2">
    <source>
        <dbReference type="ARBA" id="ARBA00022670"/>
    </source>
</evidence>
<evidence type="ECO:0000256" key="6">
    <source>
        <dbReference type="ARBA" id="ARBA00022837"/>
    </source>
</evidence>
<reference evidence="10 11" key="1">
    <citation type="journal article" date="2019" name="Int. J. Syst. Evol. Microbiol.">
        <title>The Global Catalogue of Microorganisms (GCM) 10K type strain sequencing project: providing services to taxonomists for standard genome sequencing and annotation.</title>
        <authorList>
            <consortium name="The Broad Institute Genomics Platform"/>
            <consortium name="The Broad Institute Genome Sequencing Center for Infectious Disease"/>
            <person name="Wu L."/>
            <person name="Ma J."/>
        </authorList>
    </citation>
    <scope>NUCLEOTIDE SEQUENCE [LARGE SCALE GENOMIC DNA]</scope>
    <source>
        <strain evidence="10 11">JCM 13004</strain>
    </source>
</reference>
<keyword evidence="6" id="KW-0106">Calcium</keyword>
<gene>
    <name evidence="10" type="ORF">GCM10009665_19100</name>
</gene>
<dbReference type="Proteomes" id="UP001500037">
    <property type="component" value="Unassembled WGS sequence"/>
</dbReference>
<dbReference type="PANTHER" id="PTHR14218:SF15">
    <property type="entry name" value="TRIPEPTIDYL-PEPTIDASE 1"/>
    <property type="match status" value="1"/>
</dbReference>
<evidence type="ECO:0000256" key="5">
    <source>
        <dbReference type="ARBA" id="ARBA00022825"/>
    </source>
</evidence>
<feature type="region of interest" description="Disordered" evidence="8">
    <location>
        <begin position="210"/>
        <end position="249"/>
    </location>
</feature>
<keyword evidence="3" id="KW-0479">Metal-binding</keyword>
<dbReference type="PANTHER" id="PTHR14218">
    <property type="entry name" value="PROTEASE S8 TRIPEPTIDYL PEPTIDASE I CLN2"/>
    <property type="match status" value="1"/>
</dbReference>
<keyword evidence="11" id="KW-1185">Reference proteome</keyword>
<evidence type="ECO:0000256" key="8">
    <source>
        <dbReference type="SAM" id="MobiDB-lite"/>
    </source>
</evidence>
<evidence type="ECO:0000256" key="7">
    <source>
        <dbReference type="ARBA" id="ARBA00023145"/>
    </source>
</evidence>
<dbReference type="SUPFAM" id="SSF52743">
    <property type="entry name" value="Subtilisin-like"/>
    <property type="match status" value="1"/>
</dbReference>
<keyword evidence="5" id="KW-0720">Serine protease</keyword>
<dbReference type="SMART" id="SM00944">
    <property type="entry name" value="Pro-kuma_activ"/>
    <property type="match status" value="1"/>
</dbReference>
<name>A0ABN1VZS6_9ACTN</name>
<dbReference type="Pfam" id="PF09286">
    <property type="entry name" value="Pro-kuma_activ"/>
    <property type="match status" value="1"/>
</dbReference>
<proteinExistence type="predicted"/>
<dbReference type="InterPro" id="IPR015366">
    <property type="entry name" value="S53_propep"/>
</dbReference>
<evidence type="ECO:0000256" key="4">
    <source>
        <dbReference type="ARBA" id="ARBA00022801"/>
    </source>
</evidence>
<keyword evidence="7" id="KW-0865">Zymogen</keyword>
<dbReference type="InterPro" id="IPR050819">
    <property type="entry name" value="Tripeptidyl-peptidase_I"/>
</dbReference>
<sequence length="704" mass="71400">MPHQSSSPAMSFHPAPPRPRTARLAATAAAAALVVTGAVAPAADAASPARVDLASAIPGWVTAAGQGAPADTGAAPGNWGLSLRVYLAGKDPVGMAKAAQRVSDPADPAYAHYLTPTQFAQRYGTTPAQTARVGDWLSGFGMHVTGATAHYLAVTATVDQVQKAFATTIHGYARQPGQPPALAFPASGISVPAALGHDISTVLGLDDTDPVIPDDPTTTAAPASSAPTASPVPTAVPAPTATKVAPPRTAVKAVTPQAATSQAGAPAAAPPCSTWWGQSSSAIPPVDGRTTAIDQVCGYTPQQLRDAYGVTNSPYTGKGRTVAVVLDGALPTMEADADTFFAAHGLPGFAPGQYSENFGPNFAATCRGASDAPEEPLDVETLHIAAPDAKVVYVGADCDTGAGGSRAFLDAHTRIVDQHLADVVTDSFATREDSDSPATVVAWDQMFEQGALEGIGFDYASGDEGDGADPGGPSSVIFPASDQWATAVGGTTLEIDRNGKVAGELGWGANAAQVNPQGTGYLTPPPGPFFMGSGGGRSSLIAQPWYQKSVVPPALANAGGTAPAHRELPDVSADGDRATGWLVGFTTPGGAYHEELGAGTSGSSPLITALEADAAQASGHALGFANPLLYKLRTTPAIHDVLPAPAGQAPSVLMFLPSWETPGSFDGYLAQPDHDTTLKTTPGYDDVTGVGSATADFVRSFARH</sequence>
<dbReference type="CDD" id="cd11377">
    <property type="entry name" value="Pro-peptidase_S53"/>
    <property type="match status" value="1"/>
</dbReference>
<dbReference type="Gene3D" id="3.40.50.200">
    <property type="entry name" value="Peptidase S8/S53 domain"/>
    <property type="match status" value="1"/>
</dbReference>
<feature type="domain" description="Peptidase S53" evidence="9">
    <location>
        <begin position="298"/>
        <end position="704"/>
    </location>
</feature>
<comment type="cofactor">
    <cofactor evidence="1">
        <name>Ca(2+)</name>
        <dbReference type="ChEBI" id="CHEBI:29108"/>
    </cofactor>
</comment>
<evidence type="ECO:0000256" key="1">
    <source>
        <dbReference type="ARBA" id="ARBA00001913"/>
    </source>
</evidence>
<evidence type="ECO:0000313" key="10">
    <source>
        <dbReference type="EMBL" id="GAA1228852.1"/>
    </source>
</evidence>